<dbReference type="RefSeq" id="WP_207681372.1">
    <property type="nucleotide sequence ID" value="NZ_CP061800.1"/>
</dbReference>
<reference evidence="2" key="1">
    <citation type="journal article" date="2021" name="Microb. Physiol.">
        <title>Proteogenomic Insights into the Physiology of Marine, Sulfate-Reducing, Filamentous Desulfonema limicola and Desulfonema magnum.</title>
        <authorList>
            <person name="Schnaars V."/>
            <person name="Wohlbrand L."/>
            <person name="Scheve S."/>
            <person name="Hinrichs C."/>
            <person name="Reinhardt R."/>
            <person name="Rabus R."/>
        </authorList>
    </citation>
    <scope>NUCLEOTIDE SEQUENCE</scope>
    <source>
        <strain evidence="2">4be13</strain>
    </source>
</reference>
<dbReference type="EMBL" id="CP061800">
    <property type="protein sequence ID" value="QTA85233.1"/>
    <property type="molecule type" value="Genomic_DNA"/>
</dbReference>
<dbReference type="Proteomes" id="UP000663722">
    <property type="component" value="Chromosome"/>
</dbReference>
<evidence type="ECO:0000313" key="2">
    <source>
        <dbReference type="EMBL" id="QTA85233.1"/>
    </source>
</evidence>
<feature type="region of interest" description="Disordered" evidence="1">
    <location>
        <begin position="1"/>
        <end position="22"/>
    </location>
</feature>
<protein>
    <submittedName>
        <fullName evidence="2">Uncharacterized protein</fullName>
    </submittedName>
</protein>
<gene>
    <name evidence="2" type="ORF">dnm_012380</name>
</gene>
<proteinExistence type="predicted"/>
<dbReference type="KEGG" id="dmm:dnm_012380"/>
<organism evidence="2 3">
    <name type="scientific">Desulfonema magnum</name>
    <dbReference type="NCBI Taxonomy" id="45655"/>
    <lineage>
        <taxon>Bacteria</taxon>
        <taxon>Pseudomonadati</taxon>
        <taxon>Thermodesulfobacteriota</taxon>
        <taxon>Desulfobacteria</taxon>
        <taxon>Desulfobacterales</taxon>
        <taxon>Desulfococcaceae</taxon>
        <taxon>Desulfonema</taxon>
    </lineage>
</organism>
<sequence>MFAPGYNSELNQIERTGDIGTGENAEISSELKVKSGAAAGETIPLTGTLSYDTDGDGMNNVTRATDDLGDAAADTVAELVVDRCMDGDTNTDGFADMQDVVTDIKAADRKRHR</sequence>
<evidence type="ECO:0000256" key="1">
    <source>
        <dbReference type="SAM" id="MobiDB-lite"/>
    </source>
</evidence>
<accession>A0A975BH59</accession>
<dbReference type="AlphaFoldDB" id="A0A975BH59"/>
<evidence type="ECO:0000313" key="3">
    <source>
        <dbReference type="Proteomes" id="UP000663722"/>
    </source>
</evidence>
<keyword evidence="3" id="KW-1185">Reference proteome</keyword>
<name>A0A975BH59_9BACT</name>